<evidence type="ECO:0000259" key="2">
    <source>
        <dbReference type="Pfam" id="PF13839"/>
    </source>
</evidence>
<feature type="domain" description="Trichome birefringence-like C-terminal" evidence="2">
    <location>
        <begin position="22"/>
        <end position="118"/>
    </location>
</feature>
<reference evidence="3" key="1">
    <citation type="submission" date="2015-04" db="UniProtKB">
        <authorList>
            <consortium name="EnsemblPlants"/>
        </authorList>
    </citation>
    <scope>IDENTIFICATION</scope>
    <source>
        <strain evidence="3">SL10</strain>
    </source>
</reference>
<keyword evidence="4" id="KW-1185">Reference proteome</keyword>
<dbReference type="Proteomes" id="UP000006591">
    <property type="component" value="Chromosome 7"/>
</dbReference>
<dbReference type="GO" id="GO:0005794">
    <property type="term" value="C:Golgi apparatus"/>
    <property type="evidence" value="ECO:0007669"/>
    <property type="project" value="TreeGrafter"/>
</dbReference>
<dbReference type="PANTHER" id="PTHR32285:SF67">
    <property type="entry name" value="XYLAN O-ACETYLTRANSFERASE 11-RELATED"/>
    <property type="match status" value="1"/>
</dbReference>
<evidence type="ECO:0000256" key="1">
    <source>
        <dbReference type="ARBA" id="ARBA00007727"/>
    </source>
</evidence>
<dbReference type="GO" id="GO:0016413">
    <property type="term" value="F:O-acetyltransferase activity"/>
    <property type="evidence" value="ECO:0007669"/>
    <property type="project" value="InterPro"/>
</dbReference>
<protein>
    <recommendedName>
        <fullName evidence="2">Trichome birefringence-like C-terminal domain-containing protein</fullName>
    </recommendedName>
</protein>
<dbReference type="InterPro" id="IPR029962">
    <property type="entry name" value="TBL"/>
</dbReference>
<dbReference type="PANTHER" id="PTHR32285">
    <property type="entry name" value="PROTEIN TRICHOME BIREFRINGENCE-LIKE 9-RELATED"/>
    <property type="match status" value="1"/>
</dbReference>
<dbReference type="STRING" id="4536.A0A0E0I4T0"/>
<reference evidence="3" key="2">
    <citation type="submission" date="2018-04" db="EMBL/GenBank/DDBJ databases">
        <title>OnivRS2 (Oryza nivara Reference Sequence Version 2).</title>
        <authorList>
            <person name="Zhang J."/>
            <person name="Kudrna D."/>
            <person name="Lee S."/>
            <person name="Talag J."/>
            <person name="Rajasekar S."/>
            <person name="Welchert J."/>
            <person name="Hsing Y.-I."/>
            <person name="Wing R.A."/>
        </authorList>
    </citation>
    <scope>NUCLEOTIDE SEQUENCE [LARGE SCALE GENOMIC DNA]</scope>
    <source>
        <strain evidence="3">SL10</strain>
    </source>
</reference>
<accession>A0A0E0I4T0</accession>
<sequence>MLTESNSDGPVVPDGRLIRGAPMNKHSTFWKGADILAFNSYLWWMTGEKIQILKGADEDMSKDIVEMEAEEAYRLVLHQVTRWLERNVDPKSARVFFVTTSPTHAGAGGGDCYNQTSP</sequence>
<dbReference type="InterPro" id="IPR026057">
    <property type="entry name" value="TBL_C"/>
</dbReference>
<dbReference type="AlphaFoldDB" id="A0A0E0I4T0"/>
<name>A0A0E0I4T0_ORYNI</name>
<organism evidence="3">
    <name type="scientific">Oryza nivara</name>
    <name type="common">Indian wild rice</name>
    <name type="synonym">Oryza sativa f. spontanea</name>
    <dbReference type="NCBI Taxonomy" id="4536"/>
    <lineage>
        <taxon>Eukaryota</taxon>
        <taxon>Viridiplantae</taxon>
        <taxon>Streptophyta</taxon>
        <taxon>Embryophyta</taxon>
        <taxon>Tracheophyta</taxon>
        <taxon>Spermatophyta</taxon>
        <taxon>Magnoliopsida</taxon>
        <taxon>Liliopsida</taxon>
        <taxon>Poales</taxon>
        <taxon>Poaceae</taxon>
        <taxon>BOP clade</taxon>
        <taxon>Oryzoideae</taxon>
        <taxon>Oryzeae</taxon>
        <taxon>Oryzinae</taxon>
        <taxon>Oryza</taxon>
    </lineage>
</organism>
<dbReference type="Gramene" id="ONIVA07G23850.1">
    <property type="protein sequence ID" value="ONIVA07G23850.1"/>
    <property type="gene ID" value="ONIVA07G23850"/>
</dbReference>
<evidence type="ECO:0000313" key="4">
    <source>
        <dbReference type="Proteomes" id="UP000006591"/>
    </source>
</evidence>
<dbReference type="eggNOG" id="ENOG502QTQP">
    <property type="taxonomic scope" value="Eukaryota"/>
</dbReference>
<dbReference type="Pfam" id="PF13839">
    <property type="entry name" value="PC-Esterase"/>
    <property type="match status" value="1"/>
</dbReference>
<dbReference type="HOGENOM" id="CLU_2079085_0_0_1"/>
<proteinExistence type="inferred from homology"/>
<evidence type="ECO:0000313" key="3">
    <source>
        <dbReference type="EnsemblPlants" id="ONIVA07G23850.1"/>
    </source>
</evidence>
<dbReference type="EnsemblPlants" id="ONIVA07G23850.1">
    <property type="protein sequence ID" value="ONIVA07G23850.1"/>
    <property type="gene ID" value="ONIVA07G23850"/>
</dbReference>
<comment type="similarity">
    <text evidence="1">Belongs to the PC-esterase family. TBL subfamily.</text>
</comment>